<evidence type="ECO:0000256" key="4">
    <source>
        <dbReference type="ARBA" id="ARBA00022679"/>
    </source>
</evidence>
<accession>A0ABU7UZC0</accession>
<dbReference type="EMBL" id="JAZHBO010000001">
    <property type="protein sequence ID" value="MEF2154969.1"/>
    <property type="molecule type" value="Genomic_DNA"/>
</dbReference>
<evidence type="ECO:0000313" key="11">
    <source>
        <dbReference type="EMBL" id="MEF2154969.1"/>
    </source>
</evidence>
<dbReference type="PANTHER" id="PTHR30606">
    <property type="entry name" value="LIPID A BIOSYNTHESIS LAUROYL ACYLTRANSFERASE"/>
    <property type="match status" value="1"/>
</dbReference>
<evidence type="ECO:0000256" key="10">
    <source>
        <dbReference type="SAM" id="Phobius"/>
    </source>
</evidence>
<organism evidence="11 12">
    <name type="scientific">Aquilutibacter rugosus</name>
    <dbReference type="NCBI Taxonomy" id="3115820"/>
    <lineage>
        <taxon>Bacteria</taxon>
        <taxon>Pseudomonadati</taxon>
        <taxon>Pseudomonadota</taxon>
        <taxon>Gammaproteobacteria</taxon>
        <taxon>Lysobacterales</taxon>
        <taxon>Lysobacteraceae</taxon>
        <taxon>Aquilutibacter</taxon>
    </lineage>
</organism>
<feature type="transmembrane region" description="Helical" evidence="10">
    <location>
        <begin position="20"/>
        <end position="38"/>
    </location>
</feature>
<dbReference type="CDD" id="cd07984">
    <property type="entry name" value="LPLAT_LABLAT-like"/>
    <property type="match status" value="1"/>
</dbReference>
<keyword evidence="3" id="KW-0997">Cell inner membrane</keyword>
<dbReference type="NCBIfam" id="TIGR02207">
    <property type="entry name" value="lipid_A_htrB"/>
    <property type="match status" value="1"/>
</dbReference>
<comment type="subcellular location">
    <subcellularLocation>
        <location evidence="1">Cell inner membrane</location>
    </subcellularLocation>
</comment>
<evidence type="ECO:0000256" key="8">
    <source>
        <dbReference type="ARBA" id="ARBA00023136"/>
    </source>
</evidence>
<dbReference type="RefSeq" id="WP_331703114.1">
    <property type="nucleotide sequence ID" value="NZ_JAZHBO010000001.1"/>
</dbReference>
<evidence type="ECO:0000313" key="12">
    <source>
        <dbReference type="Proteomes" id="UP001356170"/>
    </source>
</evidence>
<keyword evidence="8 10" id="KW-0472">Membrane</keyword>
<keyword evidence="7 10" id="KW-1133">Transmembrane helix</keyword>
<evidence type="ECO:0000256" key="2">
    <source>
        <dbReference type="ARBA" id="ARBA00022475"/>
    </source>
</evidence>
<keyword evidence="12" id="KW-1185">Reference proteome</keyword>
<protein>
    <submittedName>
        <fullName evidence="11">LpxL/LpxP family Kdo(2)-lipid IV(A) lauroyl/palmitoleoyl acyltransferase</fullName>
        <ecNumber evidence="11">2.3.1.-</ecNumber>
    </submittedName>
</protein>
<keyword evidence="6" id="KW-0448">Lipopolysaccharide biosynthesis</keyword>
<dbReference type="Proteomes" id="UP001356170">
    <property type="component" value="Unassembled WGS sequence"/>
</dbReference>
<reference evidence="11 12" key="1">
    <citation type="submission" date="2024-01" db="EMBL/GenBank/DDBJ databases">
        <title>Novel species of the genus Luteimonas isolated from rivers.</title>
        <authorList>
            <person name="Lu H."/>
        </authorList>
    </citation>
    <scope>NUCLEOTIDE SEQUENCE [LARGE SCALE GENOMIC DNA]</scope>
    <source>
        <strain evidence="11 12">FXH3W</strain>
    </source>
</reference>
<keyword evidence="5 10" id="KW-0812">Transmembrane</keyword>
<keyword evidence="2" id="KW-1003">Cell membrane</keyword>
<dbReference type="EC" id="2.3.1.-" evidence="11"/>
<evidence type="ECO:0000256" key="5">
    <source>
        <dbReference type="ARBA" id="ARBA00022692"/>
    </source>
</evidence>
<evidence type="ECO:0000256" key="1">
    <source>
        <dbReference type="ARBA" id="ARBA00004533"/>
    </source>
</evidence>
<proteinExistence type="predicted"/>
<gene>
    <name evidence="11" type="primary">lpxL</name>
    <name evidence="11" type="ORF">V3390_01770</name>
</gene>
<dbReference type="InterPro" id="IPR004960">
    <property type="entry name" value="LipA_acyltrans"/>
</dbReference>
<evidence type="ECO:0000256" key="9">
    <source>
        <dbReference type="ARBA" id="ARBA00023315"/>
    </source>
</evidence>
<dbReference type="InterPro" id="IPR011920">
    <property type="entry name" value="Lipid_A_LpxL_LpxP"/>
</dbReference>
<dbReference type="Pfam" id="PF03279">
    <property type="entry name" value="Lip_A_acyltrans"/>
    <property type="match status" value="1"/>
</dbReference>
<dbReference type="GO" id="GO:0016746">
    <property type="term" value="F:acyltransferase activity"/>
    <property type="evidence" value="ECO:0007669"/>
    <property type="project" value="UniProtKB-KW"/>
</dbReference>
<evidence type="ECO:0000256" key="6">
    <source>
        <dbReference type="ARBA" id="ARBA00022985"/>
    </source>
</evidence>
<dbReference type="PIRSF" id="PIRSF026649">
    <property type="entry name" value="MsbB"/>
    <property type="match status" value="1"/>
</dbReference>
<keyword evidence="9 11" id="KW-0012">Acyltransferase</keyword>
<comment type="caution">
    <text evidence="11">The sequence shown here is derived from an EMBL/GenBank/DDBJ whole genome shotgun (WGS) entry which is preliminary data.</text>
</comment>
<sequence>MSNLTPTPTDPGSLPWQPKYWPVWLGIGILSLLARLPWSFQRSLGRGIGNLLRVLMGSRAKVARRNIELTMPSLSAEQREALVADHFRALGISLFEFSRAWWGSIAPLRKNLQIEGADVLRLALARGKGVILVSGHFTTLEVCGRLLCDVTAVAGMYRPYGNAAMEYAVKKGRLHYATAMFTKTEMRPAVKHLKQGGVLWYAPDQDPSRGDSVFVDFFGVPANSLASTHQLARLSGAEVIFFGHYRTEQGEYRMKLWSPEQPIPSKDAAADTAIVMQAIETMARRAPAQYLWIHRRFKRQPDGRNLYADS</sequence>
<name>A0ABU7UZC0_9GAMM</name>
<evidence type="ECO:0000256" key="7">
    <source>
        <dbReference type="ARBA" id="ARBA00022989"/>
    </source>
</evidence>
<evidence type="ECO:0000256" key="3">
    <source>
        <dbReference type="ARBA" id="ARBA00022519"/>
    </source>
</evidence>
<keyword evidence="4 11" id="KW-0808">Transferase</keyword>
<dbReference type="PANTHER" id="PTHR30606:SF9">
    <property type="entry name" value="LIPID A BIOSYNTHESIS LAUROYLTRANSFERASE"/>
    <property type="match status" value="1"/>
</dbReference>